<evidence type="ECO:0000256" key="3">
    <source>
        <dbReference type="ARBA" id="ARBA00022605"/>
    </source>
</evidence>
<feature type="binding site" evidence="8">
    <location>
        <position position="121"/>
    </location>
    <ligand>
        <name>shikimate</name>
        <dbReference type="ChEBI" id="CHEBI:36208"/>
    </ligand>
</feature>
<dbReference type="GO" id="GO:0050661">
    <property type="term" value="F:NADP binding"/>
    <property type="evidence" value="ECO:0007669"/>
    <property type="project" value="InterPro"/>
</dbReference>
<evidence type="ECO:0000256" key="7">
    <source>
        <dbReference type="ARBA" id="ARBA00049442"/>
    </source>
</evidence>
<organism evidence="11 12">
    <name type="scientific">Gracilimonas mengyeensis</name>
    <dbReference type="NCBI Taxonomy" id="1302730"/>
    <lineage>
        <taxon>Bacteria</taxon>
        <taxon>Pseudomonadati</taxon>
        <taxon>Balneolota</taxon>
        <taxon>Balneolia</taxon>
        <taxon>Balneolales</taxon>
        <taxon>Balneolaceae</taxon>
        <taxon>Gracilimonas</taxon>
    </lineage>
</organism>
<feature type="domain" description="Shikimate dehydrogenase substrate binding N-terminal" evidence="9">
    <location>
        <begin position="26"/>
        <end position="108"/>
    </location>
</feature>
<feature type="binding site" evidence="8">
    <location>
        <position position="106"/>
    </location>
    <ligand>
        <name>shikimate</name>
        <dbReference type="ChEBI" id="CHEBI:36208"/>
    </ligand>
</feature>
<feature type="binding site" evidence="8">
    <location>
        <position position="233"/>
    </location>
    <ligand>
        <name>NADP(+)</name>
        <dbReference type="ChEBI" id="CHEBI:58349"/>
    </ligand>
</feature>
<dbReference type="HAMAP" id="MF_00222">
    <property type="entry name" value="Shikimate_DH_AroE"/>
    <property type="match status" value="1"/>
</dbReference>
<evidence type="ECO:0000256" key="1">
    <source>
        <dbReference type="ARBA" id="ARBA00004871"/>
    </source>
</evidence>
<dbReference type="UniPathway" id="UPA00053">
    <property type="reaction ID" value="UER00087"/>
</dbReference>
<dbReference type="AlphaFoldDB" id="A0A521ALF8"/>
<dbReference type="GO" id="GO:0009073">
    <property type="term" value="P:aromatic amino acid family biosynthetic process"/>
    <property type="evidence" value="ECO:0007669"/>
    <property type="project" value="UniProtKB-KW"/>
</dbReference>
<feature type="binding site" evidence="8">
    <location>
        <begin position="34"/>
        <end position="36"/>
    </location>
    <ligand>
        <name>shikimate</name>
        <dbReference type="ChEBI" id="CHEBI:36208"/>
    </ligand>
</feature>
<dbReference type="PANTHER" id="PTHR21089">
    <property type="entry name" value="SHIKIMATE DEHYDROGENASE"/>
    <property type="match status" value="1"/>
</dbReference>
<dbReference type="Pfam" id="PF08501">
    <property type="entry name" value="Shikimate_dh_N"/>
    <property type="match status" value="1"/>
</dbReference>
<dbReference type="InterPro" id="IPR036291">
    <property type="entry name" value="NAD(P)-bd_dom_sf"/>
</dbReference>
<evidence type="ECO:0000256" key="5">
    <source>
        <dbReference type="ARBA" id="ARBA00023002"/>
    </source>
</evidence>
<dbReference type="NCBIfam" id="TIGR00507">
    <property type="entry name" value="aroE"/>
    <property type="match status" value="1"/>
</dbReference>
<feature type="domain" description="SDH C-terminal" evidence="10">
    <location>
        <begin position="256"/>
        <end position="283"/>
    </location>
</feature>
<proteinExistence type="inferred from homology"/>
<keyword evidence="12" id="KW-1185">Reference proteome</keyword>
<comment type="caution">
    <text evidence="8">Lacks conserved residue(s) required for the propagation of feature annotation.</text>
</comment>
<evidence type="ECO:0000313" key="12">
    <source>
        <dbReference type="Proteomes" id="UP000317557"/>
    </source>
</evidence>
<dbReference type="InterPro" id="IPR022893">
    <property type="entry name" value="Shikimate_DH_fam"/>
</dbReference>
<dbReference type="EMBL" id="FXTP01000001">
    <property type="protein sequence ID" value="SMO35658.1"/>
    <property type="molecule type" value="Genomic_DNA"/>
</dbReference>
<dbReference type="InterPro" id="IPR046346">
    <property type="entry name" value="Aminoacid_DH-like_N_sf"/>
</dbReference>
<dbReference type="GO" id="GO:0019632">
    <property type="term" value="P:shikimate metabolic process"/>
    <property type="evidence" value="ECO:0007669"/>
    <property type="project" value="InterPro"/>
</dbReference>
<reference evidence="11 12" key="1">
    <citation type="submission" date="2017-05" db="EMBL/GenBank/DDBJ databases">
        <authorList>
            <person name="Varghese N."/>
            <person name="Submissions S."/>
        </authorList>
    </citation>
    <scope>NUCLEOTIDE SEQUENCE [LARGE SCALE GENOMIC DNA]</scope>
    <source>
        <strain evidence="11 12">DSM 21985</strain>
    </source>
</reference>
<dbReference type="InterPro" id="IPR011342">
    <property type="entry name" value="Shikimate_DH"/>
</dbReference>
<dbReference type="InterPro" id="IPR013708">
    <property type="entry name" value="Shikimate_DH-bd_N"/>
</dbReference>
<comment type="function">
    <text evidence="8">Involved in the biosynthesis of the chorismate, which leads to the biosynthesis of aromatic amino acids. Catalyzes the reversible NADPH linked reduction of 3-dehydroshikimate (DHSA) to yield shikimate (SA).</text>
</comment>
<protein>
    <recommendedName>
        <fullName evidence="2 8">Shikimate dehydrogenase (NADP(+))</fullName>
        <shortName evidence="8">SDH</shortName>
        <ecNumber evidence="2 8">1.1.1.25</ecNumber>
    </recommendedName>
</protein>
<evidence type="ECO:0000256" key="4">
    <source>
        <dbReference type="ARBA" id="ARBA00022857"/>
    </source>
</evidence>
<comment type="catalytic activity">
    <reaction evidence="7 8">
        <text>shikimate + NADP(+) = 3-dehydroshikimate + NADPH + H(+)</text>
        <dbReference type="Rhea" id="RHEA:17737"/>
        <dbReference type="ChEBI" id="CHEBI:15378"/>
        <dbReference type="ChEBI" id="CHEBI:16630"/>
        <dbReference type="ChEBI" id="CHEBI:36208"/>
        <dbReference type="ChEBI" id="CHEBI:57783"/>
        <dbReference type="ChEBI" id="CHEBI:58349"/>
        <dbReference type="EC" id="1.1.1.25"/>
    </reaction>
</comment>
<evidence type="ECO:0000259" key="9">
    <source>
        <dbReference type="Pfam" id="PF08501"/>
    </source>
</evidence>
<dbReference type="PANTHER" id="PTHR21089:SF1">
    <property type="entry name" value="BIFUNCTIONAL 3-DEHYDROQUINATE DEHYDRATASE_SHIKIMATE DEHYDROGENASE, CHLOROPLASTIC"/>
    <property type="match status" value="1"/>
</dbReference>
<accession>A0A521ALF8</accession>
<evidence type="ECO:0000256" key="6">
    <source>
        <dbReference type="ARBA" id="ARBA00023141"/>
    </source>
</evidence>
<dbReference type="GO" id="GO:0009423">
    <property type="term" value="P:chorismate biosynthetic process"/>
    <property type="evidence" value="ECO:0007669"/>
    <property type="project" value="UniProtKB-UniRule"/>
</dbReference>
<dbReference type="SUPFAM" id="SSF51735">
    <property type="entry name" value="NAD(P)-binding Rossmann-fold domains"/>
    <property type="match status" value="1"/>
</dbReference>
<feature type="binding site" evidence="8">
    <location>
        <position position="235"/>
    </location>
    <ligand>
        <name>shikimate</name>
        <dbReference type="ChEBI" id="CHEBI:36208"/>
    </ligand>
</feature>
<comment type="similarity">
    <text evidence="8">Belongs to the shikimate dehydrogenase family.</text>
</comment>
<feature type="binding site" evidence="8">
    <location>
        <position position="81"/>
    </location>
    <ligand>
        <name>shikimate</name>
        <dbReference type="ChEBI" id="CHEBI:36208"/>
    </ligand>
</feature>
<dbReference type="GO" id="GO:0004764">
    <property type="term" value="F:shikimate 3-dehydrogenase (NADP+) activity"/>
    <property type="evidence" value="ECO:0007669"/>
    <property type="project" value="UniProtKB-UniRule"/>
</dbReference>
<dbReference type="GO" id="GO:0008652">
    <property type="term" value="P:amino acid biosynthetic process"/>
    <property type="evidence" value="ECO:0007669"/>
    <property type="project" value="UniProtKB-KW"/>
</dbReference>
<dbReference type="Gene3D" id="3.40.50.720">
    <property type="entry name" value="NAD(P)-binding Rossmann-like Domain"/>
    <property type="match status" value="1"/>
</dbReference>
<name>A0A521ALF8_9BACT</name>
<keyword evidence="6 8" id="KW-0057">Aromatic amino acid biosynthesis</keyword>
<sequence>MSIKPFYMEFAEFLKSQTSQKPHYLLIGSPVTHSVSPLMHNTALEHHGLKAEYHAVSVKNSEISTLIAHFNRLEFLGANVTIPYKETLFDAMDTLGMEAAQIEAINTIVKRDGKIIGENTDEYGFRVPIEEFEDVLPGERAVIFGTGGATKAICYALREMGIEEIVMVSRRPGNYDAQPSDIVMCNYDNWAAYGEEATIIINATPLGMVPNTDASPVPPEDTGILEGKICYDIVYNPRETTFLKQAKEAGGEPVGGLDMLIYQGAKSFKLWTGQEFPLGKIKMKLDDVFPN</sequence>
<keyword evidence="3 8" id="KW-0028">Amino-acid biosynthesis</keyword>
<feature type="binding site" evidence="8">
    <location>
        <position position="263"/>
    </location>
    <ligand>
        <name>shikimate</name>
        <dbReference type="ChEBI" id="CHEBI:36208"/>
    </ligand>
</feature>
<comment type="subunit">
    <text evidence="8">Homodimer.</text>
</comment>
<gene>
    <name evidence="8" type="primary">aroE</name>
    <name evidence="11" type="ORF">SAMN06265219_101222</name>
</gene>
<comment type="pathway">
    <text evidence="1 8">Metabolic intermediate biosynthesis; chorismate biosynthesis; chorismate from D-erythrose 4-phosphate and phosphoenolpyruvate: step 4/7.</text>
</comment>
<dbReference type="InterPro" id="IPR041121">
    <property type="entry name" value="SDH_C"/>
</dbReference>
<dbReference type="Proteomes" id="UP000317557">
    <property type="component" value="Unassembled WGS sequence"/>
</dbReference>
<evidence type="ECO:0000259" key="10">
    <source>
        <dbReference type="Pfam" id="PF18317"/>
    </source>
</evidence>
<feature type="active site" description="Proton acceptor" evidence="8">
    <location>
        <position position="85"/>
    </location>
</feature>
<keyword evidence="4 8" id="KW-0521">NADP</keyword>
<evidence type="ECO:0000313" key="11">
    <source>
        <dbReference type="EMBL" id="SMO35658.1"/>
    </source>
</evidence>
<dbReference type="Gene3D" id="3.40.50.10860">
    <property type="entry name" value="Leucine Dehydrogenase, chain A, domain 1"/>
    <property type="match status" value="1"/>
</dbReference>
<dbReference type="EC" id="1.1.1.25" evidence="2 8"/>
<evidence type="ECO:0000256" key="8">
    <source>
        <dbReference type="HAMAP-Rule" id="MF_00222"/>
    </source>
</evidence>
<dbReference type="SUPFAM" id="SSF53223">
    <property type="entry name" value="Aminoacid dehydrogenase-like, N-terminal domain"/>
    <property type="match status" value="1"/>
</dbReference>
<feature type="binding site" evidence="8">
    <location>
        <position position="256"/>
    </location>
    <ligand>
        <name>NADP(+)</name>
        <dbReference type="ChEBI" id="CHEBI:58349"/>
    </ligand>
</feature>
<evidence type="ECO:0000256" key="2">
    <source>
        <dbReference type="ARBA" id="ARBA00012962"/>
    </source>
</evidence>
<dbReference type="Pfam" id="PF18317">
    <property type="entry name" value="SDH_C"/>
    <property type="match status" value="1"/>
</dbReference>
<dbReference type="CDD" id="cd01065">
    <property type="entry name" value="NAD_bind_Shikimate_DH"/>
    <property type="match status" value="1"/>
</dbReference>
<keyword evidence="5 8" id="KW-0560">Oxidoreductase</keyword>